<keyword evidence="2" id="KW-1133">Transmembrane helix</keyword>
<sequence>MTHKADNTNTDKLGVFPFVVGGMSFIPLLGVVFGLIALVWGLVSAKRGGKLLAAMGAAGIAFTVLIYSALFYFGFAQRGGVYDDLRGQMAQNNLDSLVSTIESYQVQHGQYPASLAALQDTLPQERSIILFDPLTSAISGQPEYFFYQRVGERQYHLRSLGADGKPFTDDDIVPHMPAQNGGNSGLLRDATAP</sequence>
<name>A0A892ZDT9_9NEIS</name>
<evidence type="ECO:0000313" key="4">
    <source>
        <dbReference type="EMBL" id="QRQ81201.1"/>
    </source>
</evidence>
<dbReference type="Gene3D" id="3.30.700.10">
    <property type="entry name" value="Glycoprotein, Type 4 Pilin"/>
    <property type="match status" value="1"/>
</dbReference>
<dbReference type="RefSeq" id="WP_230338489.1">
    <property type="nucleotide sequence ID" value="NZ_CP069798.1"/>
</dbReference>
<protein>
    <submittedName>
        <fullName evidence="4">Type II secretion system protein GspG</fullName>
    </submittedName>
</protein>
<evidence type="ECO:0000256" key="2">
    <source>
        <dbReference type="SAM" id="Phobius"/>
    </source>
</evidence>
<evidence type="ECO:0000259" key="3">
    <source>
        <dbReference type="Pfam" id="PF08334"/>
    </source>
</evidence>
<reference evidence="4" key="1">
    <citation type="submission" date="2021-02" db="EMBL/GenBank/DDBJ databases">
        <title>Neisseriaceae sp. 26B isolated from the cloaca of a Common Toad-headed Turtle (Mesoclemmys nasuta).</title>
        <authorList>
            <person name="Spergser J."/>
            <person name="Busse H.-J."/>
        </authorList>
    </citation>
    <scope>NUCLEOTIDE SEQUENCE</scope>
    <source>
        <strain evidence="4">26B</strain>
    </source>
</reference>
<evidence type="ECO:0000256" key="1">
    <source>
        <dbReference type="SAM" id="MobiDB-lite"/>
    </source>
</evidence>
<feature type="region of interest" description="Disordered" evidence="1">
    <location>
        <begin position="168"/>
        <end position="193"/>
    </location>
</feature>
<evidence type="ECO:0000313" key="5">
    <source>
        <dbReference type="Proteomes" id="UP000653156"/>
    </source>
</evidence>
<dbReference type="InterPro" id="IPR013545">
    <property type="entry name" value="T2SS_protein-GspG_C"/>
</dbReference>
<keyword evidence="5" id="KW-1185">Reference proteome</keyword>
<dbReference type="EMBL" id="CP069798">
    <property type="protein sequence ID" value="QRQ81201.1"/>
    <property type="molecule type" value="Genomic_DNA"/>
</dbReference>
<feature type="transmembrane region" description="Helical" evidence="2">
    <location>
        <begin position="52"/>
        <end position="75"/>
    </location>
</feature>
<dbReference type="SUPFAM" id="SSF54523">
    <property type="entry name" value="Pili subunits"/>
    <property type="match status" value="1"/>
</dbReference>
<dbReference type="Pfam" id="PF08334">
    <property type="entry name" value="T2SSG"/>
    <property type="match status" value="1"/>
</dbReference>
<organism evidence="4 5">
    <name type="scientific">Paralysiella testudinis</name>
    <dbReference type="NCBI Taxonomy" id="2809020"/>
    <lineage>
        <taxon>Bacteria</taxon>
        <taxon>Pseudomonadati</taxon>
        <taxon>Pseudomonadota</taxon>
        <taxon>Betaproteobacteria</taxon>
        <taxon>Neisseriales</taxon>
        <taxon>Neisseriaceae</taxon>
        <taxon>Paralysiella</taxon>
    </lineage>
</organism>
<dbReference type="KEGG" id="ptes:JQU52_10790"/>
<keyword evidence="2" id="KW-0812">Transmembrane</keyword>
<accession>A0A892ZDT9</accession>
<proteinExistence type="predicted"/>
<dbReference type="AlphaFoldDB" id="A0A892ZDT9"/>
<dbReference type="Proteomes" id="UP000653156">
    <property type="component" value="Chromosome"/>
</dbReference>
<keyword evidence="2" id="KW-0472">Membrane</keyword>
<gene>
    <name evidence="4" type="ORF">JQU52_10790</name>
</gene>
<feature type="transmembrane region" description="Helical" evidence="2">
    <location>
        <begin position="15"/>
        <end position="40"/>
    </location>
</feature>
<dbReference type="InterPro" id="IPR045584">
    <property type="entry name" value="Pilin-like"/>
</dbReference>
<feature type="domain" description="Type II secretion system protein GspG C-terminal" evidence="3">
    <location>
        <begin position="86"/>
        <end position="170"/>
    </location>
</feature>